<dbReference type="PROSITE" id="PS01211">
    <property type="entry name" value="UPF0001"/>
    <property type="match status" value="1"/>
</dbReference>
<keyword evidence="1 2" id="KW-0663">Pyridoxal phosphate</keyword>
<evidence type="ECO:0000256" key="3">
    <source>
        <dbReference type="PIRSR" id="PIRSR004848-1"/>
    </source>
</evidence>
<evidence type="ECO:0000256" key="4">
    <source>
        <dbReference type="RuleBase" id="RU004514"/>
    </source>
</evidence>
<evidence type="ECO:0000256" key="2">
    <source>
        <dbReference type="HAMAP-Rule" id="MF_02087"/>
    </source>
</evidence>
<evidence type="ECO:0000256" key="1">
    <source>
        <dbReference type="ARBA" id="ARBA00022898"/>
    </source>
</evidence>
<dbReference type="PIRSF" id="PIRSF004848">
    <property type="entry name" value="YBL036c_PLPDEIII"/>
    <property type="match status" value="1"/>
</dbReference>
<feature type="domain" description="Alanine racemase N-terminal" evidence="5">
    <location>
        <begin position="53"/>
        <end position="238"/>
    </location>
</feature>
<dbReference type="Pfam" id="PF01168">
    <property type="entry name" value="Ala_racemase_N"/>
    <property type="match status" value="1"/>
</dbReference>
<dbReference type="AlphaFoldDB" id="A0A7W5Y0N2"/>
<accession>A0A7W5Y0N2</accession>
<protein>
    <recommendedName>
        <fullName evidence="2">Pyridoxal phosphate homeostasis protein</fullName>
        <shortName evidence="2">PLP homeostasis protein</shortName>
    </recommendedName>
</protein>
<dbReference type="InterPro" id="IPR011078">
    <property type="entry name" value="PyrdxlP_homeostasis"/>
</dbReference>
<reference evidence="6 7" key="1">
    <citation type="submission" date="2020-08" db="EMBL/GenBank/DDBJ databases">
        <title>Sequencing the genomes of 1000 actinobacteria strains.</title>
        <authorList>
            <person name="Klenk H.-P."/>
        </authorList>
    </citation>
    <scope>NUCLEOTIDE SEQUENCE [LARGE SCALE GENOMIC DNA]</scope>
    <source>
        <strain evidence="6 7">DSM 28238</strain>
    </source>
</reference>
<dbReference type="NCBIfam" id="TIGR00044">
    <property type="entry name" value="YggS family pyridoxal phosphate-dependent enzyme"/>
    <property type="match status" value="1"/>
</dbReference>
<proteinExistence type="inferred from homology"/>
<evidence type="ECO:0000259" key="5">
    <source>
        <dbReference type="Pfam" id="PF01168"/>
    </source>
</evidence>
<gene>
    <name evidence="6" type="ORF">FHX47_000981</name>
</gene>
<sequence length="241" mass="25778">MAQSRSAELTEKLTAVHGRIDRAVAAAGRKDRPELIVITKYFPAADVEHLHGLGLRDVGENKDQEAAAKAAETAHLQDLKWHFVGQLQSNKAKSVARYAHAVHSVDRLKVANALAKAAAAALERGDRTRPLQCLIQVDLRDPAAEDGRGGAAPADVDALAEAIADADALHLAGLMAVAPLDQPARPAFERLQRLSRRLRSIHPQATAVSAGMSQDLEDAIACGATHLRIGRDVLGERPAHR</sequence>
<feature type="modified residue" description="N6-(pyridoxal phosphate)lysine" evidence="2 3">
    <location>
        <position position="40"/>
    </location>
</feature>
<dbReference type="SUPFAM" id="SSF51419">
    <property type="entry name" value="PLP-binding barrel"/>
    <property type="match status" value="1"/>
</dbReference>
<comment type="similarity">
    <text evidence="2 4">Belongs to the pyridoxal phosphate-binding protein YggS/PROSC family.</text>
</comment>
<dbReference type="PANTHER" id="PTHR10146:SF14">
    <property type="entry name" value="PYRIDOXAL PHOSPHATE HOMEOSTASIS PROTEIN"/>
    <property type="match status" value="1"/>
</dbReference>
<dbReference type="GO" id="GO:0030170">
    <property type="term" value="F:pyridoxal phosphate binding"/>
    <property type="evidence" value="ECO:0007669"/>
    <property type="project" value="UniProtKB-UniRule"/>
</dbReference>
<keyword evidence="7" id="KW-1185">Reference proteome</keyword>
<comment type="cofactor">
    <cofactor evidence="3">
        <name>pyridoxal 5'-phosphate</name>
        <dbReference type="ChEBI" id="CHEBI:597326"/>
    </cofactor>
</comment>
<organism evidence="6 7">
    <name type="scientific">Garicola koreensis</name>
    <dbReference type="NCBI Taxonomy" id="1262554"/>
    <lineage>
        <taxon>Bacteria</taxon>
        <taxon>Bacillati</taxon>
        <taxon>Actinomycetota</taxon>
        <taxon>Actinomycetes</taxon>
        <taxon>Micrococcales</taxon>
        <taxon>Micrococcaceae</taxon>
        <taxon>Garicola</taxon>
    </lineage>
</organism>
<dbReference type="RefSeq" id="WP_183357711.1">
    <property type="nucleotide sequence ID" value="NZ_BAABKR010000001.1"/>
</dbReference>
<evidence type="ECO:0000313" key="7">
    <source>
        <dbReference type="Proteomes" id="UP000547528"/>
    </source>
</evidence>
<dbReference type="InterPro" id="IPR029066">
    <property type="entry name" value="PLP-binding_barrel"/>
</dbReference>
<comment type="caution">
    <text evidence="6">The sequence shown here is derived from an EMBL/GenBank/DDBJ whole genome shotgun (WGS) entry which is preliminary data.</text>
</comment>
<dbReference type="HAMAP" id="MF_02087">
    <property type="entry name" value="PLP_homeostasis"/>
    <property type="match status" value="1"/>
</dbReference>
<dbReference type="Proteomes" id="UP000547528">
    <property type="component" value="Unassembled WGS sequence"/>
</dbReference>
<dbReference type="Gene3D" id="3.20.20.10">
    <property type="entry name" value="Alanine racemase"/>
    <property type="match status" value="1"/>
</dbReference>
<evidence type="ECO:0000313" key="6">
    <source>
        <dbReference type="EMBL" id="MBB3667388.1"/>
    </source>
</evidence>
<dbReference type="EMBL" id="JACIBT010000001">
    <property type="protein sequence ID" value="MBB3667388.1"/>
    <property type="molecule type" value="Genomic_DNA"/>
</dbReference>
<dbReference type="PANTHER" id="PTHR10146">
    <property type="entry name" value="PROLINE SYNTHETASE CO-TRANSCRIBED BACTERIAL HOMOLOG PROTEIN"/>
    <property type="match status" value="1"/>
</dbReference>
<comment type="function">
    <text evidence="2">Pyridoxal 5'-phosphate (PLP)-binding protein, which is involved in PLP homeostasis.</text>
</comment>
<name>A0A7W5Y0N2_9MICC</name>
<dbReference type="InterPro" id="IPR001608">
    <property type="entry name" value="Ala_racemase_N"/>
</dbReference>